<dbReference type="PROSITE" id="PS51464">
    <property type="entry name" value="SIS"/>
    <property type="match status" value="1"/>
</dbReference>
<sequence>MEKNIRFLIESNYSSMRKSEKKIAELFIENQISAKDINIDTLSRKGGVSQPTVVRFSRSLGFEGFKEFKTYLIEKGYFKEDDDEYNLMTQFEMDINDDISDVPSKIIASNIKQLKNTLKNISSEDIEKAVSAIDKAGKVVIFASENSCIVADDLSIKLVYMGIDVIYSSDYIRQSVYASNLNKNDVAIAISYCGKTKNTVEAAKIAKRTGATVITITNSYESIINKYSDIIICSGNEKIIYKEAIVSRCSQLAIIDMIYMGLMVRKPKHYSKVLKKNSKIIEEHVIK</sequence>
<evidence type="ECO:0000313" key="6">
    <source>
        <dbReference type="EMBL" id="TQQ85150.1"/>
    </source>
</evidence>
<keyword evidence="2" id="KW-0238">DNA-binding</keyword>
<evidence type="ECO:0000259" key="5">
    <source>
        <dbReference type="PROSITE" id="PS51464"/>
    </source>
</evidence>
<dbReference type="GO" id="GO:0097367">
    <property type="term" value="F:carbohydrate derivative binding"/>
    <property type="evidence" value="ECO:0007669"/>
    <property type="project" value="InterPro"/>
</dbReference>
<dbReference type="Gene3D" id="1.10.10.10">
    <property type="entry name" value="Winged helix-like DNA-binding domain superfamily/Winged helix DNA-binding domain"/>
    <property type="match status" value="1"/>
</dbReference>
<dbReference type="PANTHER" id="PTHR30514">
    <property type="entry name" value="GLUCOKINASE"/>
    <property type="match status" value="1"/>
</dbReference>
<keyword evidence="7" id="KW-1185">Reference proteome</keyword>
<dbReference type="OrthoDB" id="9762536at2"/>
<dbReference type="InterPro" id="IPR036388">
    <property type="entry name" value="WH-like_DNA-bd_sf"/>
</dbReference>
<feature type="domain" description="HTH rpiR-type" evidence="4">
    <location>
        <begin position="3"/>
        <end position="79"/>
    </location>
</feature>
<proteinExistence type="predicted"/>
<dbReference type="InterPro" id="IPR009057">
    <property type="entry name" value="Homeodomain-like_sf"/>
</dbReference>
<evidence type="ECO:0000256" key="1">
    <source>
        <dbReference type="ARBA" id="ARBA00023015"/>
    </source>
</evidence>
<evidence type="ECO:0000313" key="7">
    <source>
        <dbReference type="Proteomes" id="UP000317863"/>
    </source>
</evidence>
<dbReference type="SUPFAM" id="SSF46689">
    <property type="entry name" value="Homeodomain-like"/>
    <property type="match status" value="1"/>
</dbReference>
<dbReference type="PANTHER" id="PTHR30514:SF1">
    <property type="entry name" value="HTH-TYPE TRANSCRIPTIONAL REGULATOR HEXR-RELATED"/>
    <property type="match status" value="1"/>
</dbReference>
<dbReference type="InterPro" id="IPR035472">
    <property type="entry name" value="RpiR-like_SIS"/>
</dbReference>
<comment type="caution">
    <text evidence="6">The sequence shown here is derived from an EMBL/GenBank/DDBJ whole genome shotgun (WGS) entry which is preliminary data.</text>
</comment>
<name>A0A544QWT9_9FIRM</name>
<evidence type="ECO:0000259" key="4">
    <source>
        <dbReference type="PROSITE" id="PS51071"/>
    </source>
</evidence>
<dbReference type="InterPro" id="IPR047640">
    <property type="entry name" value="RpiR-like"/>
</dbReference>
<evidence type="ECO:0000256" key="3">
    <source>
        <dbReference type="ARBA" id="ARBA00023163"/>
    </source>
</evidence>
<keyword evidence="1" id="KW-0805">Transcription regulation</keyword>
<dbReference type="Pfam" id="PF01380">
    <property type="entry name" value="SIS"/>
    <property type="match status" value="1"/>
</dbReference>
<reference evidence="6 7" key="1">
    <citation type="submission" date="2019-02" db="EMBL/GenBank/DDBJ databases">
        <title>Peptostreptococcaceae bacterium ZHW00191 nov., a new bacterium isolated from the human gut.</title>
        <authorList>
            <person name="Zhou H.-W."/>
            <person name="Chen X.-J."/>
        </authorList>
    </citation>
    <scope>NUCLEOTIDE SEQUENCE [LARGE SCALE GENOMIC DNA]</scope>
    <source>
        <strain evidence="6 7">ZHW00191</strain>
    </source>
</reference>
<dbReference type="SUPFAM" id="SSF53697">
    <property type="entry name" value="SIS domain"/>
    <property type="match status" value="1"/>
</dbReference>
<dbReference type="PROSITE" id="PS51071">
    <property type="entry name" value="HTH_RPIR"/>
    <property type="match status" value="1"/>
</dbReference>
<protein>
    <submittedName>
        <fullName evidence="6">MurR/RpiR family transcriptional regulator</fullName>
    </submittedName>
</protein>
<dbReference type="GO" id="GO:0003700">
    <property type="term" value="F:DNA-binding transcription factor activity"/>
    <property type="evidence" value="ECO:0007669"/>
    <property type="project" value="InterPro"/>
</dbReference>
<accession>A0A544QWT9</accession>
<dbReference type="GO" id="GO:1901135">
    <property type="term" value="P:carbohydrate derivative metabolic process"/>
    <property type="evidence" value="ECO:0007669"/>
    <property type="project" value="InterPro"/>
</dbReference>
<dbReference type="Proteomes" id="UP000317863">
    <property type="component" value="Unassembled WGS sequence"/>
</dbReference>
<dbReference type="AlphaFoldDB" id="A0A544QWT9"/>
<dbReference type="Pfam" id="PF01418">
    <property type="entry name" value="HTH_6"/>
    <property type="match status" value="1"/>
</dbReference>
<dbReference type="RefSeq" id="WP_142535507.1">
    <property type="nucleotide sequence ID" value="NZ_SGJB01000004.1"/>
</dbReference>
<keyword evidence="3" id="KW-0804">Transcription</keyword>
<dbReference type="CDD" id="cd05013">
    <property type="entry name" value="SIS_RpiR"/>
    <property type="match status" value="1"/>
</dbReference>
<organism evidence="6 7">
    <name type="scientific">Peptacetobacter hominis</name>
    <dbReference type="NCBI Taxonomy" id="2743610"/>
    <lineage>
        <taxon>Bacteria</taxon>
        <taxon>Bacillati</taxon>
        <taxon>Bacillota</taxon>
        <taxon>Clostridia</taxon>
        <taxon>Peptostreptococcales</taxon>
        <taxon>Peptostreptococcaceae</taxon>
        <taxon>Peptacetobacter</taxon>
    </lineage>
</organism>
<feature type="domain" description="SIS" evidence="5">
    <location>
        <begin position="129"/>
        <end position="268"/>
    </location>
</feature>
<dbReference type="EMBL" id="SGJB01000004">
    <property type="protein sequence ID" value="TQQ85150.1"/>
    <property type="molecule type" value="Genomic_DNA"/>
</dbReference>
<dbReference type="InterPro" id="IPR000281">
    <property type="entry name" value="HTH_RpiR"/>
</dbReference>
<evidence type="ECO:0000256" key="2">
    <source>
        <dbReference type="ARBA" id="ARBA00023125"/>
    </source>
</evidence>
<gene>
    <name evidence="6" type="ORF">EXD82_03385</name>
</gene>
<dbReference type="Gene3D" id="3.40.50.10490">
    <property type="entry name" value="Glucose-6-phosphate isomerase like protein, domain 1"/>
    <property type="match status" value="1"/>
</dbReference>
<dbReference type="InterPro" id="IPR001347">
    <property type="entry name" value="SIS_dom"/>
</dbReference>
<dbReference type="GO" id="GO:0003677">
    <property type="term" value="F:DNA binding"/>
    <property type="evidence" value="ECO:0007669"/>
    <property type="project" value="UniProtKB-KW"/>
</dbReference>
<dbReference type="InterPro" id="IPR046348">
    <property type="entry name" value="SIS_dom_sf"/>
</dbReference>